<dbReference type="InterPro" id="IPR017945">
    <property type="entry name" value="DHBP_synth_RibB-like_a/b_dom"/>
</dbReference>
<dbReference type="STRING" id="556267.HWAG_01186"/>
<dbReference type="Proteomes" id="UP000233350">
    <property type="component" value="Unassembled WGS sequence"/>
</dbReference>
<accession>A0A2N3PLJ7</accession>
<evidence type="ECO:0000313" key="1">
    <source>
        <dbReference type="EMBL" id="PKT82733.1"/>
    </source>
</evidence>
<dbReference type="OrthoDB" id="5339525at2"/>
<evidence type="ECO:0000313" key="2">
    <source>
        <dbReference type="Proteomes" id="UP000233350"/>
    </source>
</evidence>
<name>A0A2N3PLJ7_9HELI</name>
<organism evidence="1 2">
    <name type="scientific">Helicobacter winghamensis</name>
    <dbReference type="NCBI Taxonomy" id="157268"/>
    <lineage>
        <taxon>Bacteria</taxon>
        <taxon>Pseudomonadati</taxon>
        <taxon>Campylobacterota</taxon>
        <taxon>Epsilonproteobacteria</taxon>
        <taxon>Campylobacterales</taxon>
        <taxon>Helicobacteraceae</taxon>
        <taxon>Helicobacter</taxon>
    </lineage>
</organism>
<comment type="caution">
    <text evidence="1">The sequence shown here is derived from an EMBL/GenBank/DDBJ whole genome shotgun (WGS) entry which is preliminary data.</text>
</comment>
<evidence type="ECO:0008006" key="3">
    <source>
        <dbReference type="Google" id="ProtNLM"/>
    </source>
</evidence>
<dbReference type="AlphaFoldDB" id="A0A2N3PLJ7"/>
<gene>
    <name evidence="1" type="ORF">BCM31_06155</name>
</gene>
<proteinExistence type="predicted"/>
<dbReference type="SUPFAM" id="SSF55821">
    <property type="entry name" value="YrdC/RibB"/>
    <property type="match status" value="1"/>
</dbReference>
<dbReference type="RefSeq" id="WP_101312861.1">
    <property type="nucleotide sequence ID" value="NZ_CP063529.1"/>
</dbReference>
<dbReference type="EMBL" id="MBPK01000001">
    <property type="protein sequence ID" value="PKT82733.1"/>
    <property type="molecule type" value="Genomic_DNA"/>
</dbReference>
<reference evidence="1 2" key="1">
    <citation type="submission" date="2016-07" db="EMBL/GenBank/DDBJ databases">
        <title>Detection of Helicobacter winghamensis from caecal content of red fox (Vulpes vulpes).</title>
        <authorList>
            <person name="Zanoni R.G."/>
            <person name="Florio D."/>
            <person name="Caffara M."/>
            <person name="Renzi M."/>
            <person name="Parisi A."/>
            <person name="Pasquali F."/>
            <person name="Manfreda G."/>
        </authorList>
    </citation>
    <scope>NUCLEOTIDE SEQUENCE [LARGE SCALE GENOMIC DNA]</scope>
    <source>
        <strain evidence="1 2">295_13</strain>
    </source>
</reference>
<sequence length="152" mass="17427">MESIFLAQSDTTAGFLSQDFRALNRTKMRNTQQSVLLTLDSLSKLKNLVRIPNVHKNRVRKSTKSTFVYRGKNSLSQESLAIRLVNAKSPHSAFLEFFPFLYSSSANAHKAEFDLNFALDRADIIVLDKRFLSAQKPSKMYKISNLQIKRIR</sequence>
<protein>
    <recommendedName>
        <fullName evidence="3">Sua5 YciO YrdC YwlC family protein</fullName>
    </recommendedName>
</protein>
<keyword evidence="2" id="KW-1185">Reference proteome</keyword>